<evidence type="ECO:0000256" key="3">
    <source>
        <dbReference type="ARBA" id="ARBA00022692"/>
    </source>
</evidence>
<evidence type="ECO:0000256" key="9">
    <source>
        <dbReference type="ARBA" id="ARBA00038600"/>
    </source>
</evidence>
<comment type="caution">
    <text evidence="14">The sequence shown here is derived from an EMBL/GenBank/DDBJ whole genome shotgun (WGS) entry which is preliminary data.</text>
</comment>
<comment type="function">
    <text evidence="10">Has probably no intrinsic transporter activity but together with SLC30A5 forms a functional zinc ion:proton antiporter heterodimer, mediating zinc entry into the lumen of organelles along the secretory pathway. As part of that zinc ion:proton antiporter, contributes to zinc ion homeostasis within the early secretory pathway and regulates the activation and folding of enzymes like alkaline phosphatases and enzymes involved in phosphatidylinositol glycan anchor biosynthesis.</text>
</comment>
<dbReference type="InterPro" id="IPR027469">
    <property type="entry name" value="Cation_efflux_TMD_sf"/>
</dbReference>
<sequence length="525" mass="58936">MHQTRQFTKRRPQSPLISQQQSVDGLQVGVNKPRSGLAIQSNAPIHMNHRAVETELHDKVPSINPYTPVTQHKVQDEVHALHQHDPMENRHDHAYHDHGAHAVHDHNDHSAHNHVAHSNHGAHNHAVHNHAVHNHNTHNHGAHNHDHGVHDHSSHNHGLHQDHSGHNHSGHGHDHSGHSHDHHDHSGHNHDHSGHNHNQFPQVYTQPLPSYASIFGSLLPSQKALFTCFIGHFMTGIIVWYLGAARESLAVVGFSYLVLFDAFGTLNNFVSSVLAVQPGFKTTSTKRPFGVKRFELVFALANMIFLLFGTMYTTKESLEHLLLENHHSGGHHEKRQVVYFKLKKKLAIGASIGSCFKLKNHENLVKLMNPSKHSEYSDNPLDTLKRNMYSSSIVMTGSIVFLLYLFNMTSSTLDKFVAFAESALMLYMGGTTAAALAKVLLQTMPDPIVSSVDQHIRMIQQNPNVISVDKVHFWQNSYGKCIGTLEIITRPEAQEDLVLETSFNILQNLVNENEGELTISVTKRE</sequence>
<organism evidence="14 15">
    <name type="scientific">Mucor flavus</name>
    <dbReference type="NCBI Taxonomy" id="439312"/>
    <lineage>
        <taxon>Eukaryota</taxon>
        <taxon>Fungi</taxon>
        <taxon>Fungi incertae sedis</taxon>
        <taxon>Mucoromycota</taxon>
        <taxon>Mucoromycotina</taxon>
        <taxon>Mucoromycetes</taxon>
        <taxon>Mucorales</taxon>
        <taxon>Mucorineae</taxon>
        <taxon>Mucoraceae</taxon>
        <taxon>Mucor</taxon>
    </lineage>
</organism>
<evidence type="ECO:0000256" key="2">
    <source>
        <dbReference type="ARBA" id="ARBA00022448"/>
    </source>
</evidence>
<feature type="transmembrane region" description="Helical" evidence="12">
    <location>
        <begin position="296"/>
        <end position="314"/>
    </location>
</feature>
<dbReference type="Gene3D" id="1.20.1510.10">
    <property type="entry name" value="Cation efflux protein transmembrane domain"/>
    <property type="match status" value="1"/>
</dbReference>
<dbReference type="Pfam" id="PF01545">
    <property type="entry name" value="Cation_efflux"/>
    <property type="match status" value="1"/>
</dbReference>
<keyword evidence="2" id="KW-0813">Transport</keyword>
<feature type="transmembrane region" description="Helical" evidence="12">
    <location>
        <begin position="224"/>
        <end position="242"/>
    </location>
</feature>
<feature type="domain" description="Cation efflux protein transmembrane" evidence="13">
    <location>
        <begin position="254"/>
        <end position="441"/>
    </location>
</feature>
<keyword evidence="4" id="KW-0862">Zinc</keyword>
<keyword evidence="7" id="KW-0406">Ion transport</keyword>
<keyword evidence="15" id="KW-1185">Reference proteome</keyword>
<evidence type="ECO:0000256" key="6">
    <source>
        <dbReference type="ARBA" id="ARBA00023034"/>
    </source>
</evidence>
<evidence type="ECO:0000313" key="14">
    <source>
        <dbReference type="EMBL" id="GAA5816612.1"/>
    </source>
</evidence>
<feature type="region of interest" description="Disordered" evidence="11">
    <location>
        <begin position="134"/>
        <end position="202"/>
    </location>
</feature>
<comment type="subcellular location">
    <subcellularLocation>
        <location evidence="1">Golgi apparatus</location>
        <location evidence="1">trans-Golgi network membrane</location>
        <topology evidence="1">Multi-pass membrane protein</topology>
    </subcellularLocation>
</comment>
<evidence type="ECO:0000256" key="1">
    <source>
        <dbReference type="ARBA" id="ARBA00004166"/>
    </source>
</evidence>
<comment type="subunit">
    <text evidence="9">Heterodimer with SLC30A5; form a functional zinc ion transmembrane transporter.</text>
</comment>
<evidence type="ECO:0000256" key="11">
    <source>
        <dbReference type="SAM" id="MobiDB-lite"/>
    </source>
</evidence>
<keyword evidence="5 12" id="KW-1133">Transmembrane helix</keyword>
<name>A0ABP9ZBY2_9FUNG</name>
<keyword evidence="3 12" id="KW-0812">Transmembrane</keyword>
<evidence type="ECO:0000256" key="8">
    <source>
        <dbReference type="ARBA" id="ARBA00023136"/>
    </source>
</evidence>
<dbReference type="EMBL" id="BAABUK010000033">
    <property type="protein sequence ID" value="GAA5816612.1"/>
    <property type="molecule type" value="Genomic_DNA"/>
</dbReference>
<evidence type="ECO:0000256" key="12">
    <source>
        <dbReference type="SAM" id="Phobius"/>
    </source>
</evidence>
<dbReference type="PANTHER" id="PTHR46531">
    <property type="entry name" value="ZINC TRANSPORTER 6"/>
    <property type="match status" value="1"/>
</dbReference>
<keyword evidence="8 12" id="KW-0472">Membrane</keyword>
<dbReference type="Proteomes" id="UP001473302">
    <property type="component" value="Unassembled WGS sequence"/>
</dbReference>
<protein>
    <recommendedName>
        <fullName evidence="13">Cation efflux protein transmembrane domain-containing protein</fullName>
    </recommendedName>
</protein>
<evidence type="ECO:0000256" key="7">
    <source>
        <dbReference type="ARBA" id="ARBA00023065"/>
    </source>
</evidence>
<evidence type="ECO:0000313" key="15">
    <source>
        <dbReference type="Proteomes" id="UP001473302"/>
    </source>
</evidence>
<dbReference type="InterPro" id="IPR052005">
    <property type="entry name" value="CDF_SLC30A"/>
</dbReference>
<feature type="region of interest" description="Disordered" evidence="11">
    <location>
        <begin position="1"/>
        <end position="23"/>
    </location>
</feature>
<evidence type="ECO:0000256" key="5">
    <source>
        <dbReference type="ARBA" id="ARBA00022989"/>
    </source>
</evidence>
<evidence type="ECO:0000256" key="10">
    <source>
        <dbReference type="ARBA" id="ARBA00045455"/>
    </source>
</evidence>
<dbReference type="PANTHER" id="PTHR46531:SF1">
    <property type="entry name" value="ZINC TRANSPORTER 6"/>
    <property type="match status" value="1"/>
</dbReference>
<keyword evidence="6" id="KW-0333">Golgi apparatus</keyword>
<evidence type="ECO:0000256" key="4">
    <source>
        <dbReference type="ARBA" id="ARBA00022833"/>
    </source>
</evidence>
<accession>A0ABP9ZBY2</accession>
<gene>
    <name evidence="14" type="ORF">MFLAVUS_010142</name>
</gene>
<reference evidence="14 15" key="1">
    <citation type="submission" date="2024-04" db="EMBL/GenBank/DDBJ databases">
        <title>genome sequences of Mucor flavus KT1a and Helicostylum pulchrum KT1b strains isolated from the surface of a dry-aged beef.</title>
        <authorList>
            <person name="Toyotome T."/>
            <person name="Hosono M."/>
            <person name="Torimaru M."/>
            <person name="Fukuda K."/>
            <person name="Mikami N."/>
        </authorList>
    </citation>
    <scope>NUCLEOTIDE SEQUENCE [LARGE SCALE GENOMIC DNA]</scope>
    <source>
        <strain evidence="14 15">KT1a</strain>
    </source>
</reference>
<dbReference type="SUPFAM" id="SSF161111">
    <property type="entry name" value="Cation efflux protein transmembrane domain-like"/>
    <property type="match status" value="1"/>
</dbReference>
<feature type="transmembrane region" description="Helical" evidence="12">
    <location>
        <begin position="254"/>
        <end position="276"/>
    </location>
</feature>
<feature type="transmembrane region" description="Helical" evidence="12">
    <location>
        <begin position="388"/>
        <end position="406"/>
    </location>
</feature>
<dbReference type="InterPro" id="IPR058533">
    <property type="entry name" value="Cation_efflux_TM"/>
</dbReference>
<evidence type="ECO:0000259" key="13">
    <source>
        <dbReference type="Pfam" id="PF01545"/>
    </source>
</evidence>
<feature type="compositionally biased region" description="Basic and acidic residues" evidence="11">
    <location>
        <begin position="143"/>
        <end position="194"/>
    </location>
</feature>
<proteinExistence type="predicted"/>